<evidence type="ECO:0000259" key="16">
    <source>
        <dbReference type="Pfam" id="PF03443"/>
    </source>
</evidence>
<evidence type="ECO:0000256" key="8">
    <source>
        <dbReference type="ARBA" id="ARBA00023008"/>
    </source>
</evidence>
<feature type="domain" description="Auxiliary Activity family 9 catalytic" evidence="16">
    <location>
        <begin position="19"/>
        <end position="262"/>
    </location>
</feature>
<dbReference type="InterPro" id="IPR005103">
    <property type="entry name" value="AA9_LPMO"/>
</dbReference>
<dbReference type="PANTHER" id="PTHR33353:SF36">
    <property type="entry name" value="ENDO-BETA-1,4-GLUCANASE D"/>
    <property type="match status" value="1"/>
</dbReference>
<evidence type="ECO:0000256" key="3">
    <source>
        <dbReference type="ARBA" id="ARBA00022525"/>
    </source>
</evidence>
<keyword evidence="10" id="KW-1015">Disulfide bond</keyword>
<dbReference type="RefSeq" id="XP_009228835.1">
    <property type="nucleotide sequence ID" value="XM_009230571.1"/>
</dbReference>
<reference evidence="17" key="2">
    <citation type="submission" date="2010-07" db="EMBL/GenBank/DDBJ databases">
        <authorList>
            <consortium name="The Broad Institute Genome Sequencing Platform"/>
            <consortium name="Broad Institute Genome Sequencing Center for Infectious Disease"/>
            <person name="Ma L.-J."/>
            <person name="Dead R."/>
            <person name="Young S."/>
            <person name="Zeng Q."/>
            <person name="Koehrsen M."/>
            <person name="Alvarado L."/>
            <person name="Berlin A."/>
            <person name="Chapman S.B."/>
            <person name="Chen Z."/>
            <person name="Freedman E."/>
            <person name="Gellesch M."/>
            <person name="Goldberg J."/>
            <person name="Griggs A."/>
            <person name="Gujja S."/>
            <person name="Heilman E.R."/>
            <person name="Heiman D."/>
            <person name="Hepburn T."/>
            <person name="Howarth C."/>
            <person name="Jen D."/>
            <person name="Larson L."/>
            <person name="Mehta T."/>
            <person name="Neiman D."/>
            <person name="Pearson M."/>
            <person name="Roberts A."/>
            <person name="Saif S."/>
            <person name="Shea T."/>
            <person name="Shenoy N."/>
            <person name="Sisk P."/>
            <person name="Stolte C."/>
            <person name="Sykes S."/>
            <person name="Walk T."/>
            <person name="White J."/>
            <person name="Yandava C."/>
            <person name="Haas B."/>
            <person name="Nusbaum C."/>
            <person name="Birren B."/>
        </authorList>
    </citation>
    <scope>NUCLEOTIDE SEQUENCE</scope>
    <source>
        <strain evidence="17">R3-111a-1</strain>
    </source>
</reference>
<evidence type="ECO:0000313" key="18">
    <source>
        <dbReference type="EnsemblFungi" id="EJT69787"/>
    </source>
</evidence>
<dbReference type="GO" id="GO:0030245">
    <property type="term" value="P:cellulose catabolic process"/>
    <property type="evidence" value="ECO:0007669"/>
    <property type="project" value="UniProtKB-KW"/>
</dbReference>
<evidence type="ECO:0000256" key="5">
    <source>
        <dbReference type="ARBA" id="ARBA00022729"/>
    </source>
</evidence>
<comment type="subcellular location">
    <subcellularLocation>
        <location evidence="2">Secreted</location>
    </subcellularLocation>
</comment>
<keyword evidence="19" id="KW-1185">Reference proteome</keyword>
<keyword evidence="9" id="KW-0503">Monooxygenase</keyword>
<dbReference type="AlphaFoldDB" id="J3PGP1"/>
<evidence type="ECO:0000256" key="7">
    <source>
        <dbReference type="ARBA" id="ARBA00023002"/>
    </source>
</evidence>
<dbReference type="Proteomes" id="UP000006039">
    <property type="component" value="Unassembled WGS sequence"/>
</dbReference>
<evidence type="ECO:0000256" key="2">
    <source>
        <dbReference type="ARBA" id="ARBA00004613"/>
    </source>
</evidence>
<dbReference type="InterPro" id="IPR049892">
    <property type="entry name" value="AA9"/>
</dbReference>
<keyword evidence="7" id="KW-0560">Oxidoreductase</keyword>
<keyword evidence="6" id="KW-0136">Cellulose degradation</keyword>
<dbReference type="EMBL" id="GL385403">
    <property type="protein sequence ID" value="EJT69787.1"/>
    <property type="molecule type" value="Genomic_DNA"/>
</dbReference>
<evidence type="ECO:0000256" key="9">
    <source>
        <dbReference type="ARBA" id="ARBA00023033"/>
    </source>
</evidence>
<name>J3PGP1_GAET3</name>
<evidence type="ECO:0000256" key="13">
    <source>
        <dbReference type="ARBA" id="ARBA00044502"/>
    </source>
</evidence>
<keyword evidence="11" id="KW-0119">Carbohydrate metabolism</keyword>
<sequence length="322" mass="33519">MLSPIAISCTILAGQALAHSHIAYIIVNGRMFRGYDAKSGDVPARLANPPAQVVAWSARNPDDGFVSPDNYTSPDMICHRDGLPAVAHAPVSPGDAIHIQWNGWPQSHVGPALSYLARCGGGGGCADVDKGDLRFFKIDNSSPVLLGPTTADGRGGPAPPGRWVSDVLIERNNSWQVRVPRGLAPGPYVLRHELIALHYAAKSDGAQNYPQCINLWVKAGNDSSSGGGAKSWGPGAVGYGQGVSPTAMYGRGDAGILIDVNRPLSTYRIPGPTLVSGAEPIPATAQASSMPTAWGTPVRVVSGSTTVALPVPETFVPRPAPS</sequence>
<keyword evidence="4" id="KW-0479">Metal-binding</keyword>
<protein>
    <recommendedName>
        <fullName evidence="15">lytic cellulose monooxygenase (C4-dehydrogenating)</fullName>
        <ecNumber evidence="15">1.14.99.56</ecNumber>
    </recommendedName>
</protein>
<dbReference type="GO" id="GO:0046872">
    <property type="term" value="F:metal ion binding"/>
    <property type="evidence" value="ECO:0007669"/>
    <property type="project" value="UniProtKB-KW"/>
</dbReference>
<reference evidence="19" key="1">
    <citation type="submission" date="2010-07" db="EMBL/GenBank/DDBJ databases">
        <title>The genome sequence of Gaeumannomyces graminis var. tritici strain R3-111a-1.</title>
        <authorList>
            <consortium name="The Broad Institute Genome Sequencing Platform"/>
            <person name="Ma L.-J."/>
            <person name="Dead R."/>
            <person name="Young S."/>
            <person name="Zeng Q."/>
            <person name="Koehrsen M."/>
            <person name="Alvarado L."/>
            <person name="Berlin A."/>
            <person name="Chapman S.B."/>
            <person name="Chen Z."/>
            <person name="Freedman E."/>
            <person name="Gellesch M."/>
            <person name="Goldberg J."/>
            <person name="Griggs A."/>
            <person name="Gujja S."/>
            <person name="Heilman E.R."/>
            <person name="Heiman D."/>
            <person name="Hepburn T."/>
            <person name="Howarth C."/>
            <person name="Jen D."/>
            <person name="Larson L."/>
            <person name="Mehta T."/>
            <person name="Neiman D."/>
            <person name="Pearson M."/>
            <person name="Roberts A."/>
            <person name="Saif S."/>
            <person name="Shea T."/>
            <person name="Shenoy N."/>
            <person name="Sisk P."/>
            <person name="Stolte C."/>
            <person name="Sykes S."/>
            <person name="Walk T."/>
            <person name="White J."/>
            <person name="Yandava C."/>
            <person name="Haas B."/>
            <person name="Nusbaum C."/>
            <person name="Birren B."/>
        </authorList>
    </citation>
    <scope>NUCLEOTIDE SEQUENCE [LARGE SCALE GENOMIC DNA]</scope>
    <source>
        <strain evidence="19">R3-111a-1</strain>
    </source>
</reference>
<evidence type="ECO:0000256" key="15">
    <source>
        <dbReference type="ARBA" id="ARBA00047174"/>
    </source>
</evidence>
<evidence type="ECO:0000313" key="17">
    <source>
        <dbReference type="EMBL" id="EJT69787.1"/>
    </source>
</evidence>
<reference evidence="17" key="3">
    <citation type="submission" date="2010-09" db="EMBL/GenBank/DDBJ databases">
        <title>Annotation of Gaeumannomyces graminis var. tritici R3-111a-1.</title>
        <authorList>
            <consortium name="The Broad Institute Genome Sequencing Platform"/>
            <person name="Ma L.-J."/>
            <person name="Dead R."/>
            <person name="Young S.K."/>
            <person name="Zeng Q."/>
            <person name="Gargeya S."/>
            <person name="Fitzgerald M."/>
            <person name="Haas B."/>
            <person name="Abouelleil A."/>
            <person name="Alvarado L."/>
            <person name="Arachchi H.M."/>
            <person name="Berlin A."/>
            <person name="Brown A."/>
            <person name="Chapman S.B."/>
            <person name="Chen Z."/>
            <person name="Dunbar C."/>
            <person name="Freedman E."/>
            <person name="Gearin G."/>
            <person name="Gellesch M."/>
            <person name="Goldberg J."/>
            <person name="Griggs A."/>
            <person name="Gujja S."/>
            <person name="Heiman D."/>
            <person name="Howarth C."/>
            <person name="Larson L."/>
            <person name="Lui A."/>
            <person name="MacDonald P.J.P."/>
            <person name="Mehta T."/>
            <person name="Montmayeur A."/>
            <person name="Murphy C."/>
            <person name="Neiman D."/>
            <person name="Pearson M."/>
            <person name="Priest M."/>
            <person name="Roberts A."/>
            <person name="Saif S."/>
            <person name="Shea T."/>
            <person name="Shenoy N."/>
            <person name="Sisk P."/>
            <person name="Stolte C."/>
            <person name="Sykes S."/>
            <person name="Yandava C."/>
            <person name="Wortman J."/>
            <person name="Nusbaum C."/>
            <person name="Birren B."/>
        </authorList>
    </citation>
    <scope>NUCLEOTIDE SEQUENCE</scope>
    <source>
        <strain evidence="17">R3-111a-1</strain>
    </source>
</reference>
<keyword evidence="12" id="KW-0624">Polysaccharide degradation</keyword>
<evidence type="ECO:0000256" key="14">
    <source>
        <dbReference type="ARBA" id="ARBA00045077"/>
    </source>
</evidence>
<comment type="catalytic activity">
    <reaction evidence="14">
        <text>[(1-&gt;4)-beta-D-glucosyl]n+m + reduced acceptor + O2 = 4-dehydro-beta-D-glucosyl-[(1-&gt;4)-beta-D-glucosyl]n-1 + [(1-&gt;4)-beta-D-glucosyl]m + acceptor + H2O.</text>
        <dbReference type="EC" id="1.14.99.56"/>
    </reaction>
</comment>
<keyword evidence="8" id="KW-0186">Copper</keyword>
<dbReference type="OrthoDB" id="4849160at2759"/>
<comment type="cofactor">
    <cofactor evidence="1">
        <name>Cu(2+)</name>
        <dbReference type="ChEBI" id="CHEBI:29036"/>
    </cofactor>
</comment>
<comment type="similarity">
    <text evidence="13">Belongs to the polysaccharide monooxygenase AA9 family.</text>
</comment>
<proteinExistence type="inferred from homology"/>
<dbReference type="eggNOG" id="ENOG502RY3D">
    <property type="taxonomic scope" value="Eukaryota"/>
</dbReference>
<reference evidence="18" key="5">
    <citation type="submission" date="2018-04" db="UniProtKB">
        <authorList>
            <consortium name="EnsemblFungi"/>
        </authorList>
    </citation>
    <scope>IDENTIFICATION</scope>
    <source>
        <strain evidence="18">R3-111a-1</strain>
    </source>
</reference>
<organism evidence="17">
    <name type="scientific">Gaeumannomyces tritici (strain R3-111a-1)</name>
    <name type="common">Wheat and barley take-all root rot fungus</name>
    <name type="synonym">Gaeumannomyces graminis var. tritici</name>
    <dbReference type="NCBI Taxonomy" id="644352"/>
    <lineage>
        <taxon>Eukaryota</taxon>
        <taxon>Fungi</taxon>
        <taxon>Dikarya</taxon>
        <taxon>Ascomycota</taxon>
        <taxon>Pezizomycotina</taxon>
        <taxon>Sordariomycetes</taxon>
        <taxon>Sordariomycetidae</taxon>
        <taxon>Magnaporthales</taxon>
        <taxon>Magnaporthaceae</taxon>
        <taxon>Gaeumannomyces</taxon>
    </lineage>
</organism>
<dbReference type="Pfam" id="PF03443">
    <property type="entry name" value="AA9"/>
    <property type="match status" value="1"/>
</dbReference>
<dbReference type="VEuPathDB" id="FungiDB:GGTG_12670"/>
<evidence type="ECO:0000256" key="10">
    <source>
        <dbReference type="ARBA" id="ARBA00023157"/>
    </source>
</evidence>
<evidence type="ECO:0000256" key="1">
    <source>
        <dbReference type="ARBA" id="ARBA00001973"/>
    </source>
</evidence>
<dbReference type="HOGENOM" id="CLU_031730_1_3_1"/>
<dbReference type="Gene3D" id="2.70.50.70">
    <property type="match status" value="1"/>
</dbReference>
<evidence type="ECO:0000256" key="4">
    <source>
        <dbReference type="ARBA" id="ARBA00022723"/>
    </source>
</evidence>
<dbReference type="GO" id="GO:0004497">
    <property type="term" value="F:monooxygenase activity"/>
    <property type="evidence" value="ECO:0007669"/>
    <property type="project" value="UniProtKB-KW"/>
</dbReference>
<keyword evidence="5" id="KW-0732">Signal</keyword>
<evidence type="ECO:0000256" key="11">
    <source>
        <dbReference type="ARBA" id="ARBA00023277"/>
    </source>
</evidence>
<dbReference type="EnsemblFungi" id="EJT69787">
    <property type="protein sequence ID" value="EJT69787"/>
    <property type="gene ID" value="GGTG_12670"/>
</dbReference>
<keyword evidence="3" id="KW-0964">Secreted</keyword>
<dbReference type="GeneID" id="20353128"/>
<evidence type="ECO:0000256" key="12">
    <source>
        <dbReference type="ARBA" id="ARBA00023326"/>
    </source>
</evidence>
<gene>
    <name evidence="18" type="primary">20353128</name>
    <name evidence="17" type="ORF">GGTG_12670</name>
</gene>
<accession>J3PGP1</accession>
<dbReference type="PANTHER" id="PTHR33353">
    <property type="entry name" value="PUTATIVE (AFU_ORTHOLOGUE AFUA_1G12560)-RELATED"/>
    <property type="match status" value="1"/>
</dbReference>
<dbReference type="GO" id="GO:0005576">
    <property type="term" value="C:extracellular region"/>
    <property type="evidence" value="ECO:0007669"/>
    <property type="project" value="UniProtKB-SubCell"/>
</dbReference>
<reference evidence="18" key="4">
    <citation type="journal article" date="2015" name="G3 (Bethesda)">
        <title>Genome sequences of three phytopathogenic species of the Magnaporthaceae family of fungi.</title>
        <authorList>
            <person name="Okagaki L.H."/>
            <person name="Nunes C.C."/>
            <person name="Sailsbery J."/>
            <person name="Clay B."/>
            <person name="Brown D."/>
            <person name="John T."/>
            <person name="Oh Y."/>
            <person name="Young N."/>
            <person name="Fitzgerald M."/>
            <person name="Haas B.J."/>
            <person name="Zeng Q."/>
            <person name="Young S."/>
            <person name="Adiconis X."/>
            <person name="Fan L."/>
            <person name="Levin J.Z."/>
            <person name="Mitchell T.K."/>
            <person name="Okubara P.A."/>
            <person name="Farman M.L."/>
            <person name="Kohn L.M."/>
            <person name="Birren B."/>
            <person name="Ma L.-J."/>
            <person name="Dean R.A."/>
        </authorList>
    </citation>
    <scope>NUCLEOTIDE SEQUENCE</scope>
    <source>
        <strain evidence="18">R3-111a-1</strain>
    </source>
</reference>
<evidence type="ECO:0000256" key="6">
    <source>
        <dbReference type="ARBA" id="ARBA00023001"/>
    </source>
</evidence>
<dbReference type="EC" id="1.14.99.56" evidence="15"/>
<dbReference type="CDD" id="cd21175">
    <property type="entry name" value="LPMO_AA9"/>
    <property type="match status" value="1"/>
</dbReference>
<evidence type="ECO:0000313" key="19">
    <source>
        <dbReference type="Proteomes" id="UP000006039"/>
    </source>
</evidence>
<dbReference type="STRING" id="644352.J3PGP1"/>